<gene>
    <name evidence="1" type="ORF">METZ01_LOCUS42256</name>
</gene>
<accession>A0A381RCD2</accession>
<proteinExistence type="predicted"/>
<sequence>MRKAAVSTILVLCICTNSCAGTTVERQTTLTTIVSTDEPYLISASQLLETMVWPPHLQPITLSPTAERQLQRFIFDDVEIAAAVSDVAAIGLVRGAKPIGAILVIGVTDPVIGNMSFIEGLRAAALNTSVDTTWGPMAGSVMAADGQVWGVLPLSSVAVVAVGANRADLDEIMNALVRRFTHQ</sequence>
<name>A0A381RCD2_9ZZZZ</name>
<dbReference type="EMBL" id="UINC01001816">
    <property type="protein sequence ID" value="SUZ89402.1"/>
    <property type="molecule type" value="Genomic_DNA"/>
</dbReference>
<reference evidence="1" key="1">
    <citation type="submission" date="2018-05" db="EMBL/GenBank/DDBJ databases">
        <authorList>
            <person name="Lanie J.A."/>
            <person name="Ng W.-L."/>
            <person name="Kazmierczak K.M."/>
            <person name="Andrzejewski T.M."/>
            <person name="Davidsen T.M."/>
            <person name="Wayne K.J."/>
            <person name="Tettelin H."/>
            <person name="Glass J.I."/>
            <person name="Rusch D."/>
            <person name="Podicherti R."/>
            <person name="Tsui H.-C.T."/>
            <person name="Winkler M.E."/>
        </authorList>
    </citation>
    <scope>NUCLEOTIDE SEQUENCE</scope>
</reference>
<evidence type="ECO:0000313" key="1">
    <source>
        <dbReference type="EMBL" id="SUZ89402.1"/>
    </source>
</evidence>
<dbReference type="AlphaFoldDB" id="A0A381RCD2"/>
<protein>
    <submittedName>
        <fullName evidence="1">Uncharacterized protein</fullName>
    </submittedName>
</protein>
<organism evidence="1">
    <name type="scientific">marine metagenome</name>
    <dbReference type="NCBI Taxonomy" id="408172"/>
    <lineage>
        <taxon>unclassified sequences</taxon>
        <taxon>metagenomes</taxon>
        <taxon>ecological metagenomes</taxon>
    </lineage>
</organism>